<accession>A0A7R9PDK7</accession>
<dbReference type="SUPFAM" id="SSF140741">
    <property type="entry name" value="RUN domain-like"/>
    <property type="match status" value="1"/>
</dbReference>
<dbReference type="InterPro" id="IPR048569">
    <property type="entry name" value="RUBC_PIKBD"/>
</dbReference>
<gene>
    <name evidence="3" type="ORF">TCMB3V08_LOCUS11584</name>
</gene>
<proteinExistence type="predicted"/>
<evidence type="ECO:0000256" key="1">
    <source>
        <dbReference type="ARBA" id="ARBA00023006"/>
    </source>
</evidence>
<sequence>MINGDLCQQEYQQLLQSLKGTVEGLLISHVSNVWNIYGGLNRLHKAMEKIFKHGCRVFNHDGEPDCLVFIQGLNWLQPSLAVSPTSLIETDLPQHVEMNDKALNREPTAREQSALMGVNPKPEWLHKPRNPTSLRVTRPRTARRVIEKITGRDLRPIWRREVERILLIAADLEGHTLSQKLSWLLSDREHLLSCFEKHAFLCQEHYGEATLICLRAVEQNQPSLLTEINPCLYLSTWKYKAFQKTHRRYSSFPDSHYNSWRATRLKRETLIRQLLDDTHLSFPVDKCPEQQFEESIKLKSSNKHIQQEIVLTCDIIEPQCKVQDTQSVQLSVHSENNNTAMNMRLKAWTSLPNLIHCDNSNDNKEIDLPMPMKTLQREGSIVSMKTLLPSSKTAPSSPAKFLQPICTRSELLYTELPPVISKLSPSILQVDYSSELVTESISEQKKYGGHRSDEAKRTSIGKYTSKTCVKKLKYQVDNNLKAHVSKKLNDIALEPNICSLDSIGLKNITGNKSCENSSEPNISKPIDVCDVSKPCVRPSELKLSSTTWDEKDEGGSLPRYESDSNLTHKKKKTVVVGSAPEYAREWLLDGTVFGHKERHFTQKKSFIDSGGSTVLPMATGFFPRPAQGQSLTSFLSSGDFSRPSAELDRENAHFSISEAMIAAIEQVKCNRQLHLAEEVAEAGDESDEEINHLKQRIRLRRRQRQEEKQRHIWGITLLSDGRTDSMYLAMFLDGHPMILLRQACPTVPRLRAAYVSGEFVKGGGHLLSIHEMSLPE</sequence>
<dbReference type="InterPro" id="IPR037213">
    <property type="entry name" value="Run_dom_sf"/>
</dbReference>
<keyword evidence="1" id="KW-0072">Autophagy</keyword>
<dbReference type="EMBL" id="OE189642">
    <property type="protein sequence ID" value="CAD7579049.1"/>
    <property type="molecule type" value="Genomic_DNA"/>
</dbReference>
<feature type="domain" description="Rubicon PI3K-binding" evidence="2">
    <location>
        <begin position="645"/>
        <end position="713"/>
    </location>
</feature>
<protein>
    <submittedName>
        <fullName evidence="3">(California timema) hypothetical protein</fullName>
    </submittedName>
</protein>
<dbReference type="GO" id="GO:0006914">
    <property type="term" value="P:autophagy"/>
    <property type="evidence" value="ECO:0007669"/>
    <property type="project" value="UniProtKB-KW"/>
</dbReference>
<reference evidence="3" key="1">
    <citation type="submission" date="2020-11" db="EMBL/GenBank/DDBJ databases">
        <authorList>
            <person name="Tran Van P."/>
        </authorList>
    </citation>
    <scope>NUCLEOTIDE SEQUENCE</scope>
</reference>
<dbReference type="Pfam" id="PF21054">
    <property type="entry name" value="RUBC_PIKBD"/>
    <property type="match status" value="1"/>
</dbReference>
<dbReference type="Gene3D" id="1.20.58.900">
    <property type="match status" value="1"/>
</dbReference>
<dbReference type="PANTHER" id="PTHR45971:SF1">
    <property type="entry name" value="RUBICON, ISOFORM A"/>
    <property type="match status" value="1"/>
</dbReference>
<dbReference type="InterPro" id="IPR052428">
    <property type="entry name" value="Autophagy_HostDef_Reg"/>
</dbReference>
<dbReference type="GO" id="GO:1901981">
    <property type="term" value="F:phosphatidylinositol phosphate binding"/>
    <property type="evidence" value="ECO:0007669"/>
    <property type="project" value="TreeGrafter"/>
</dbReference>
<dbReference type="AlphaFoldDB" id="A0A7R9PDK7"/>
<name>A0A7R9PDK7_TIMCA</name>
<organism evidence="3">
    <name type="scientific">Timema californicum</name>
    <name type="common">California timema</name>
    <name type="synonym">Walking stick</name>
    <dbReference type="NCBI Taxonomy" id="61474"/>
    <lineage>
        <taxon>Eukaryota</taxon>
        <taxon>Metazoa</taxon>
        <taxon>Ecdysozoa</taxon>
        <taxon>Arthropoda</taxon>
        <taxon>Hexapoda</taxon>
        <taxon>Insecta</taxon>
        <taxon>Pterygota</taxon>
        <taxon>Neoptera</taxon>
        <taxon>Polyneoptera</taxon>
        <taxon>Phasmatodea</taxon>
        <taxon>Timematodea</taxon>
        <taxon>Timematoidea</taxon>
        <taxon>Timematidae</taxon>
        <taxon>Timema</taxon>
    </lineage>
</organism>
<dbReference type="CDD" id="cd17686">
    <property type="entry name" value="RUN_RUBCN"/>
    <property type="match status" value="1"/>
</dbReference>
<evidence type="ECO:0000313" key="3">
    <source>
        <dbReference type="EMBL" id="CAD7579049.1"/>
    </source>
</evidence>
<dbReference type="PANTHER" id="PTHR45971">
    <property type="entry name" value="PHOX (PX) DOMAIN-CONTAINING PROTEIN"/>
    <property type="match status" value="1"/>
</dbReference>
<evidence type="ECO:0000259" key="2">
    <source>
        <dbReference type="Pfam" id="PF21054"/>
    </source>
</evidence>